<dbReference type="SMART" id="SM00228">
    <property type="entry name" value="PDZ"/>
    <property type="match status" value="1"/>
</dbReference>
<reference evidence="3" key="1">
    <citation type="submission" date="2022-07" db="EMBL/GenBank/DDBJ databases">
        <authorList>
            <person name="Trinca V."/>
            <person name="Uliana J.V.C."/>
            <person name="Torres T.T."/>
            <person name="Ward R.J."/>
            <person name="Monesi N."/>
        </authorList>
    </citation>
    <scope>NUCLEOTIDE SEQUENCE</scope>
    <source>
        <strain evidence="3">HSMRA1968</strain>
        <tissue evidence="3">Whole embryos</tissue>
    </source>
</reference>
<feature type="compositionally biased region" description="Basic and acidic residues" evidence="1">
    <location>
        <begin position="400"/>
        <end position="424"/>
    </location>
</feature>
<dbReference type="Pfam" id="PF00595">
    <property type="entry name" value="PDZ"/>
    <property type="match status" value="1"/>
</dbReference>
<dbReference type="InterPro" id="IPR001478">
    <property type="entry name" value="PDZ"/>
</dbReference>
<comment type="caution">
    <text evidence="3">The sequence shown here is derived from an EMBL/GenBank/DDBJ whole genome shotgun (WGS) entry which is preliminary data.</text>
</comment>
<sequence>MTHSLYCPFSGESSYIFRYHLTMKWFKKNSNDSPRLLSLSPLRNYDLGNISWSDTTRTENETLTTNDEDSDDDADISNTVTKSKSVNADVCTSSNDIIPKRKSRIDQTPTTPKKRNHSTSNCYNIQEGRIIENRRRYLSPVRTKNKGLCPLFSNTSTPLARKIVQHQSNKTSCSGESEQKQMTEKTSLSLHNNRMTVTCSEKRNPLASTRLSCYKPKLTDHYNLPHYKSVDDVLSLNTDDKASICSEYASDLTALIAANHAEDQEINQTNVVNALNKVHVNKQPKTVTINTDDTNECIAPKLLQNVNTTQMGSKKKSANLSERFKSMSNRTQKIFSRLYNNQDLSNDKDTTNDFITNANDDFSKMNIDRNSRRSLSYGNLIGLDNVKAFESNIIKVDVKDSNSDDHSITSDEHVTSSKSSKDMLSEDADSGILVNESGQSSIIVVESDEQYKTDGNGIVERNITDIVHNIIKSEYTFILDDEGIDRIHQVVVSPKYYDNGNRLKYHVSEVIPNRNSNIQIGDEIVSILGTKLSCLSVMEVQKLMTDCINKTGNFDLLFCQSDNDKSIQIKDKRKHSAESCFGDLKRYEDFNNEFATIALKIDGKFNTLAAPRRTNPKLSVLRSFEPNSSDVRTTTPTSTSPVNSSEIIRKRPTQFQKNNTSYSSMSNKLFRRSLIGKQQQQQFAVKNLEVNPIPKPNLTTKKKINFSDGKYDSSADNYCTLPRRPKSALCSFQTVVYEKGPGKKSLGFTIVGGVDSPRGALGIFIKNILPTGQAAEDGRLQAGDEILAVNGNICHDLSHEEAVKLFKGVKQGEIALNICRRHKVNVKTTNT</sequence>
<feature type="region of interest" description="Disordered" evidence="1">
    <location>
        <begin position="167"/>
        <end position="186"/>
    </location>
</feature>
<dbReference type="PANTHER" id="PTHR11324">
    <property type="entry name" value="IL16-RELATED"/>
    <property type="match status" value="1"/>
</dbReference>
<dbReference type="EMBL" id="WJQU01000001">
    <property type="protein sequence ID" value="KAJ6646519.1"/>
    <property type="molecule type" value="Genomic_DNA"/>
</dbReference>
<keyword evidence="4" id="KW-1185">Reference proteome</keyword>
<dbReference type="SUPFAM" id="SSF50156">
    <property type="entry name" value="PDZ domain-like"/>
    <property type="match status" value="2"/>
</dbReference>
<feature type="region of interest" description="Disordered" evidence="1">
    <location>
        <begin position="400"/>
        <end position="426"/>
    </location>
</feature>
<evidence type="ECO:0000313" key="3">
    <source>
        <dbReference type="EMBL" id="KAJ6646519.1"/>
    </source>
</evidence>
<evidence type="ECO:0000256" key="1">
    <source>
        <dbReference type="SAM" id="MobiDB-lite"/>
    </source>
</evidence>
<dbReference type="OrthoDB" id="6022711at2759"/>
<dbReference type="Proteomes" id="UP001151699">
    <property type="component" value="Chromosome A"/>
</dbReference>
<feature type="region of interest" description="Disordered" evidence="1">
    <location>
        <begin position="97"/>
        <end position="120"/>
    </location>
</feature>
<proteinExistence type="predicted"/>
<evidence type="ECO:0000259" key="2">
    <source>
        <dbReference type="PROSITE" id="PS50106"/>
    </source>
</evidence>
<dbReference type="CDD" id="cd06759">
    <property type="entry name" value="PDZ3_PDZD2-PDZ1_hPro-IL-16-like"/>
    <property type="match status" value="1"/>
</dbReference>
<dbReference type="AlphaFoldDB" id="A0A9Q0NBY3"/>
<gene>
    <name evidence="3" type="primary">PDZD2_2</name>
    <name evidence="3" type="ORF">Bhyg_01731</name>
</gene>
<dbReference type="InterPro" id="IPR036034">
    <property type="entry name" value="PDZ_sf"/>
</dbReference>
<name>A0A9Q0NBY3_9DIPT</name>
<feature type="compositionally biased region" description="Polar residues" evidence="1">
    <location>
        <begin position="167"/>
        <end position="176"/>
    </location>
</feature>
<accession>A0A9Q0NBY3</accession>
<feature type="compositionally biased region" description="Acidic residues" evidence="1">
    <location>
        <begin position="66"/>
        <end position="75"/>
    </location>
</feature>
<feature type="domain" description="PDZ" evidence="2">
    <location>
        <begin position="734"/>
        <end position="807"/>
    </location>
</feature>
<feature type="region of interest" description="Disordered" evidence="1">
    <location>
        <begin position="626"/>
        <end position="645"/>
    </location>
</feature>
<dbReference type="PROSITE" id="PS50106">
    <property type="entry name" value="PDZ"/>
    <property type="match status" value="1"/>
</dbReference>
<dbReference type="Gene3D" id="2.30.42.10">
    <property type="match status" value="1"/>
</dbReference>
<evidence type="ECO:0000313" key="4">
    <source>
        <dbReference type="Proteomes" id="UP001151699"/>
    </source>
</evidence>
<dbReference type="PANTHER" id="PTHR11324:SF16">
    <property type="entry name" value="PDZ DOMAIN-CONTAINING PROTEIN 2"/>
    <property type="match status" value="1"/>
</dbReference>
<organism evidence="3 4">
    <name type="scientific">Pseudolycoriella hygida</name>
    <dbReference type="NCBI Taxonomy" id="35572"/>
    <lineage>
        <taxon>Eukaryota</taxon>
        <taxon>Metazoa</taxon>
        <taxon>Ecdysozoa</taxon>
        <taxon>Arthropoda</taxon>
        <taxon>Hexapoda</taxon>
        <taxon>Insecta</taxon>
        <taxon>Pterygota</taxon>
        <taxon>Neoptera</taxon>
        <taxon>Endopterygota</taxon>
        <taxon>Diptera</taxon>
        <taxon>Nematocera</taxon>
        <taxon>Sciaroidea</taxon>
        <taxon>Sciaridae</taxon>
        <taxon>Pseudolycoriella</taxon>
    </lineage>
</organism>
<feature type="region of interest" description="Disordered" evidence="1">
    <location>
        <begin position="58"/>
        <end position="79"/>
    </location>
</feature>
<feature type="compositionally biased region" description="Low complexity" evidence="1">
    <location>
        <begin position="628"/>
        <end position="645"/>
    </location>
</feature>
<feature type="non-terminal residue" evidence="3">
    <location>
        <position position="1"/>
    </location>
</feature>
<protein>
    <submittedName>
        <fullName evidence="3">PDZ domain-containing protein 2</fullName>
    </submittedName>
</protein>